<name>A0A7J8IA07_MOLMO</name>
<accession>A0A7J8IA07</accession>
<protein>
    <submittedName>
        <fullName evidence="2">Uncharacterized protein</fullName>
    </submittedName>
</protein>
<dbReference type="InParanoid" id="A0A7J8IA07"/>
<comment type="caution">
    <text evidence="2">The sequence shown here is derived from an EMBL/GenBank/DDBJ whole genome shotgun (WGS) entry which is preliminary data.</text>
</comment>
<evidence type="ECO:0000313" key="2">
    <source>
        <dbReference type="EMBL" id="KAF6480812.1"/>
    </source>
</evidence>
<dbReference type="EMBL" id="JACASF010000004">
    <property type="protein sequence ID" value="KAF6480812.1"/>
    <property type="molecule type" value="Genomic_DNA"/>
</dbReference>
<dbReference type="AlphaFoldDB" id="A0A7J8IA07"/>
<evidence type="ECO:0000313" key="3">
    <source>
        <dbReference type="Proteomes" id="UP000550707"/>
    </source>
</evidence>
<organism evidence="2 3">
    <name type="scientific">Molossus molossus</name>
    <name type="common">Pallas' mastiff bat</name>
    <name type="synonym">Vespertilio molossus</name>
    <dbReference type="NCBI Taxonomy" id="27622"/>
    <lineage>
        <taxon>Eukaryota</taxon>
        <taxon>Metazoa</taxon>
        <taxon>Chordata</taxon>
        <taxon>Craniata</taxon>
        <taxon>Vertebrata</taxon>
        <taxon>Euteleostomi</taxon>
        <taxon>Mammalia</taxon>
        <taxon>Eutheria</taxon>
        <taxon>Laurasiatheria</taxon>
        <taxon>Chiroptera</taxon>
        <taxon>Yangochiroptera</taxon>
        <taxon>Molossidae</taxon>
        <taxon>Molossus</taxon>
    </lineage>
</organism>
<gene>
    <name evidence="2" type="ORF">HJG59_010622</name>
</gene>
<sequence length="146" mass="15293">MITATPAAWAPPPSPARPATPAVPVTSASPHFCPQKDFPEVSEAMLGGGRNVPGFPGRGWGWGSAGRLLLLTRVAGLLGRHDYRGYGASVSLTGATVATHPTYVTDQGGARVIGDARRSNWTALGRAAMLLVLRHAFQHPLDFSAL</sequence>
<feature type="compositionally biased region" description="Pro residues" evidence="1">
    <location>
        <begin position="9"/>
        <end position="18"/>
    </location>
</feature>
<feature type="region of interest" description="Disordered" evidence="1">
    <location>
        <begin position="1"/>
        <end position="23"/>
    </location>
</feature>
<proteinExistence type="predicted"/>
<evidence type="ECO:0000256" key="1">
    <source>
        <dbReference type="SAM" id="MobiDB-lite"/>
    </source>
</evidence>
<reference evidence="2 3" key="1">
    <citation type="journal article" date="2020" name="Nature">
        <title>Six reference-quality genomes reveal evolution of bat adaptations.</title>
        <authorList>
            <person name="Jebb D."/>
            <person name="Huang Z."/>
            <person name="Pippel M."/>
            <person name="Hughes G.M."/>
            <person name="Lavrichenko K."/>
            <person name="Devanna P."/>
            <person name="Winkler S."/>
            <person name="Jermiin L.S."/>
            <person name="Skirmuntt E.C."/>
            <person name="Katzourakis A."/>
            <person name="Burkitt-Gray L."/>
            <person name="Ray D.A."/>
            <person name="Sullivan K.A.M."/>
            <person name="Roscito J.G."/>
            <person name="Kirilenko B.M."/>
            <person name="Davalos L.M."/>
            <person name="Corthals A.P."/>
            <person name="Power M.L."/>
            <person name="Jones G."/>
            <person name="Ransome R.D."/>
            <person name="Dechmann D.K.N."/>
            <person name="Locatelli A.G."/>
            <person name="Puechmaille S.J."/>
            <person name="Fedrigo O."/>
            <person name="Jarvis E.D."/>
            <person name="Hiller M."/>
            <person name="Vernes S.C."/>
            <person name="Myers E.W."/>
            <person name="Teeling E.C."/>
        </authorList>
    </citation>
    <scope>NUCLEOTIDE SEQUENCE [LARGE SCALE GENOMIC DNA]</scope>
    <source>
        <strain evidence="2">MMolMol1</strain>
        <tissue evidence="2">Muscle</tissue>
    </source>
</reference>
<keyword evidence="3" id="KW-1185">Reference proteome</keyword>
<dbReference type="Proteomes" id="UP000550707">
    <property type="component" value="Unassembled WGS sequence"/>
</dbReference>